<accession>A0ABT4CMS3</accession>
<dbReference type="RefSeq" id="WP_268049077.1">
    <property type="nucleotide sequence ID" value="NZ_JAPQES010000002.1"/>
</dbReference>
<keyword evidence="1" id="KW-1133">Transmembrane helix</keyword>
<keyword evidence="3" id="KW-1185">Reference proteome</keyword>
<dbReference type="EMBL" id="JAPQES010000002">
    <property type="protein sequence ID" value="MCY6370332.1"/>
    <property type="molecule type" value="Genomic_DNA"/>
</dbReference>
<dbReference type="Proteomes" id="UP001079657">
    <property type="component" value="Unassembled WGS sequence"/>
</dbReference>
<proteinExistence type="predicted"/>
<keyword evidence="1" id="KW-0472">Membrane</keyword>
<evidence type="ECO:0000313" key="3">
    <source>
        <dbReference type="Proteomes" id="UP001079657"/>
    </source>
</evidence>
<keyword evidence="1" id="KW-0812">Transmembrane</keyword>
<evidence type="ECO:0000256" key="1">
    <source>
        <dbReference type="SAM" id="Phobius"/>
    </source>
</evidence>
<protein>
    <recommendedName>
        <fullName evidence="4">Type II secretion system protein</fullName>
    </recommendedName>
</protein>
<comment type="caution">
    <text evidence="2">The sequence shown here is derived from an EMBL/GenBank/DDBJ whole genome shotgun (WGS) entry which is preliminary data.</text>
</comment>
<reference evidence="2" key="1">
    <citation type="submission" date="2022-12" db="EMBL/GenBank/DDBJ databases">
        <authorList>
            <person name="Wang J."/>
        </authorList>
    </citation>
    <scope>NUCLEOTIDE SEQUENCE</scope>
    <source>
        <strain evidence="2">HY-42-06</strain>
    </source>
</reference>
<evidence type="ECO:0008006" key="4">
    <source>
        <dbReference type="Google" id="ProtNLM"/>
    </source>
</evidence>
<sequence length="149" mass="17581">MFRLNKCKKKGIGMVEVVCSMAIFFLLSSFILSIKINNLKLNSYNRQVNEYVEFLDSLKEDIYYNYNYDDIKVMESKNLVIINKENISLESLKIEGAKNIFTSEEIKHRPYLIMSIEDDKEVLKINLELYVNIQNHNKVMRAVCFKGEY</sequence>
<name>A0ABT4CMS3_9CLOT</name>
<gene>
    <name evidence="2" type="ORF">OXH55_06765</name>
</gene>
<feature type="transmembrane region" description="Helical" evidence="1">
    <location>
        <begin position="12"/>
        <end position="34"/>
    </location>
</feature>
<organism evidence="2 3">
    <name type="scientific">Clostridium ganghwense</name>
    <dbReference type="NCBI Taxonomy" id="312089"/>
    <lineage>
        <taxon>Bacteria</taxon>
        <taxon>Bacillati</taxon>
        <taxon>Bacillota</taxon>
        <taxon>Clostridia</taxon>
        <taxon>Eubacteriales</taxon>
        <taxon>Clostridiaceae</taxon>
        <taxon>Clostridium</taxon>
    </lineage>
</organism>
<evidence type="ECO:0000313" key="2">
    <source>
        <dbReference type="EMBL" id="MCY6370332.1"/>
    </source>
</evidence>